<dbReference type="AlphaFoldDB" id="A0A2W1JL14"/>
<dbReference type="EMBL" id="PQWO01000004">
    <property type="protein sequence ID" value="PZD74059.1"/>
    <property type="molecule type" value="Genomic_DNA"/>
</dbReference>
<name>A0A2W1JL14_9CYAN</name>
<gene>
    <name evidence="1" type="ORF">C1752_01800</name>
</gene>
<organism evidence="1 2">
    <name type="scientific">Acaryochloris thomasi RCC1774</name>
    <dbReference type="NCBI Taxonomy" id="1764569"/>
    <lineage>
        <taxon>Bacteria</taxon>
        <taxon>Bacillati</taxon>
        <taxon>Cyanobacteriota</taxon>
        <taxon>Cyanophyceae</taxon>
        <taxon>Acaryochloridales</taxon>
        <taxon>Acaryochloridaceae</taxon>
        <taxon>Acaryochloris</taxon>
        <taxon>Acaryochloris thomasi</taxon>
    </lineage>
</organism>
<comment type="caution">
    <text evidence="1">The sequence shown here is derived from an EMBL/GenBank/DDBJ whole genome shotgun (WGS) entry which is preliminary data.</text>
</comment>
<proteinExistence type="predicted"/>
<evidence type="ECO:0000313" key="2">
    <source>
        <dbReference type="Proteomes" id="UP000248857"/>
    </source>
</evidence>
<keyword evidence="2" id="KW-1185">Reference proteome</keyword>
<evidence type="ECO:0000313" key="1">
    <source>
        <dbReference type="EMBL" id="PZD74059.1"/>
    </source>
</evidence>
<accession>A0A2W1JL14</accession>
<sequence length="42" mass="4843">MFKVYSENQVGISKDRYSFVKGNTMLTNIGFSFALIPIKIHF</sequence>
<dbReference type="Proteomes" id="UP000248857">
    <property type="component" value="Unassembled WGS sequence"/>
</dbReference>
<protein>
    <submittedName>
        <fullName evidence="1">Uncharacterized protein</fullName>
    </submittedName>
</protein>
<reference evidence="1 2" key="1">
    <citation type="journal article" date="2018" name="Sci. Rep.">
        <title>A novel species of the marine cyanobacterium Acaryochloris with a unique pigment content and lifestyle.</title>
        <authorList>
            <person name="Partensky F."/>
            <person name="Six C."/>
            <person name="Ratin M."/>
            <person name="Garczarek L."/>
            <person name="Vaulot D."/>
            <person name="Probert I."/>
            <person name="Calteau A."/>
            <person name="Gourvil P."/>
            <person name="Marie D."/>
            <person name="Grebert T."/>
            <person name="Bouchier C."/>
            <person name="Le Panse S."/>
            <person name="Gachenot M."/>
            <person name="Rodriguez F."/>
            <person name="Garrido J.L."/>
        </authorList>
    </citation>
    <scope>NUCLEOTIDE SEQUENCE [LARGE SCALE GENOMIC DNA]</scope>
    <source>
        <strain evidence="1 2">RCC1774</strain>
    </source>
</reference>